<reference evidence="3 4" key="1">
    <citation type="submission" date="2018-09" db="EMBL/GenBank/DDBJ databases">
        <authorList>
            <person name="Zhu H."/>
        </authorList>
    </citation>
    <scope>NUCLEOTIDE SEQUENCE [LARGE SCALE GENOMIC DNA]</scope>
    <source>
        <strain evidence="3 4">K2R01-6</strain>
    </source>
</reference>
<comment type="caution">
    <text evidence="3">The sequence shown here is derived from an EMBL/GenBank/DDBJ whole genome shotgun (WGS) entry which is preliminary data.</text>
</comment>
<dbReference type="AlphaFoldDB" id="A0A418WQE1"/>
<dbReference type="InterPro" id="IPR007890">
    <property type="entry name" value="CHASE2"/>
</dbReference>
<keyword evidence="1" id="KW-0812">Transmembrane</keyword>
<feature type="domain" description="CHASE2" evidence="2">
    <location>
        <begin position="63"/>
        <end position="335"/>
    </location>
</feature>
<accession>A0A418WQE1</accession>
<protein>
    <submittedName>
        <fullName evidence="3">CHASE2 domain-containing protein</fullName>
    </submittedName>
</protein>
<name>A0A418WQE1_9SPHN</name>
<dbReference type="Pfam" id="PF05226">
    <property type="entry name" value="CHASE2"/>
    <property type="match status" value="1"/>
</dbReference>
<gene>
    <name evidence="3" type="ORF">D3876_03820</name>
</gene>
<feature type="transmembrane region" description="Helical" evidence="1">
    <location>
        <begin position="318"/>
        <end position="337"/>
    </location>
</feature>
<keyword evidence="4" id="KW-1185">Reference proteome</keyword>
<evidence type="ECO:0000256" key="1">
    <source>
        <dbReference type="SAM" id="Phobius"/>
    </source>
</evidence>
<dbReference type="EMBL" id="QYUM01000002">
    <property type="protein sequence ID" value="RJF93464.1"/>
    <property type="molecule type" value="Genomic_DNA"/>
</dbReference>
<evidence type="ECO:0000313" key="3">
    <source>
        <dbReference type="EMBL" id="RJF93464.1"/>
    </source>
</evidence>
<organism evidence="3 4">
    <name type="scientific">Sphingomonas cavernae</name>
    <dbReference type="NCBI Taxonomy" id="2320861"/>
    <lineage>
        <taxon>Bacteria</taxon>
        <taxon>Pseudomonadati</taxon>
        <taxon>Pseudomonadota</taxon>
        <taxon>Alphaproteobacteria</taxon>
        <taxon>Sphingomonadales</taxon>
        <taxon>Sphingomonadaceae</taxon>
        <taxon>Sphingomonas</taxon>
    </lineage>
</organism>
<evidence type="ECO:0000313" key="4">
    <source>
        <dbReference type="Proteomes" id="UP000286100"/>
    </source>
</evidence>
<sequence>MKMAAIRRRFRPPRSCKSVTRNKLVRPGSLVSLLNRRRTAIEWVALFLASLGLAALLVVARVADRADNLVYDALSRAVPRAAGEGLIVVAIDNASLAKIGRWPWSRATHAQALERLAEAQPRAVLYDILFVESARDDDARLALAMAKARPVFLPLLLQVPGANGAPFEETLPAPPLAQAMAGAGHVIAHPDDDGVLRRARIETVIGARCWPHLALTAARALTGAAERCGSVASEALVPFAGPAGSYPTVPFSAVLNGEVPRELLAGKIVLVGASASGLGDQYATPMQSRSDLMSGVEFQANLLDALLGTGLRSEAGTGWTLVFTFTPLIILWIGFLYLPPRSNLLLAALLLLLLLAVSGWLLLDHALWIRPAPAIIVMALFLPIWGWRRLAAASRYFVTELGRLREEPGILGLSTPSVAAADRLELQMNLLRDAVRQVRELKHFIEQSQASLPDATLVTNAGGLIALANDRAQQF</sequence>
<dbReference type="OrthoDB" id="9789782at2"/>
<dbReference type="Proteomes" id="UP000286100">
    <property type="component" value="Unassembled WGS sequence"/>
</dbReference>
<proteinExistence type="predicted"/>
<dbReference type="SMART" id="SM01080">
    <property type="entry name" value="CHASE2"/>
    <property type="match status" value="1"/>
</dbReference>
<feature type="transmembrane region" description="Helical" evidence="1">
    <location>
        <begin position="368"/>
        <end position="387"/>
    </location>
</feature>
<evidence type="ECO:0000259" key="2">
    <source>
        <dbReference type="SMART" id="SM01080"/>
    </source>
</evidence>
<keyword evidence="1" id="KW-0472">Membrane</keyword>
<feature type="transmembrane region" description="Helical" evidence="1">
    <location>
        <begin position="344"/>
        <end position="362"/>
    </location>
</feature>
<keyword evidence="1" id="KW-1133">Transmembrane helix</keyword>